<dbReference type="STRING" id="413434.SAMN04488132_101370"/>
<evidence type="ECO:0000313" key="6">
    <source>
        <dbReference type="EMBL" id="SJZ36029.1"/>
    </source>
</evidence>
<comment type="similarity">
    <text evidence="1">Belongs to the HipA Ser/Thr kinase family.</text>
</comment>
<dbReference type="Gene3D" id="1.10.1070.20">
    <property type="match status" value="1"/>
</dbReference>
<evidence type="ECO:0000259" key="4">
    <source>
        <dbReference type="Pfam" id="PF07804"/>
    </source>
</evidence>
<feature type="domain" description="HipA N-terminal subdomain 1" evidence="5">
    <location>
        <begin position="8"/>
        <end position="120"/>
    </location>
</feature>
<dbReference type="GO" id="GO:0005829">
    <property type="term" value="C:cytosol"/>
    <property type="evidence" value="ECO:0007669"/>
    <property type="project" value="TreeGrafter"/>
</dbReference>
<protein>
    <submittedName>
        <fullName evidence="6">Serine/threonine-protein kinase HipA</fullName>
    </submittedName>
</protein>
<keyword evidence="3 6" id="KW-0418">Kinase</keyword>
<dbReference type="AlphaFoldDB" id="A0A1T4K0Z5"/>
<sequence length="420" mass="48400">MSKNNIIEIYAFDQEIGKLGLDPDRRASYFQYNPEFLNSEKYTRIFPLLIRRIKEVQLFDRYNSNTFRGLPPPFADSLPDLFGNIIFKAWLENTHKDFNQISVLEQLCYVGKRGMGALEFAPAKKIPEGTTIDLTEIIEVVNQVLENKNNVTGQGLDTTSLINIFKIGSSAGGARPKILISQDKTTGRIIPGDLVYSNDYDHYLIKLGIDKDVSYSRETIEYVYYRMAVDAGIEMMPSRMIDERHFATLRFDRVDGRKKHILTACGMRGWDFEDPQVSAYENLFDLALYLKLEQRDIDQLFRRMVFNLVFANHDDHLKNHAFIYDEISDQWRLAPAYDITYSLNPLINFTQTSRALSINGKRTSITRADVNSIAEKYTISRADSVMTGIQDLTAAWPVYAKEYSISENVVRAIQKSYWMQ</sequence>
<dbReference type="InterPro" id="IPR052028">
    <property type="entry name" value="HipA_Ser/Thr_kinase"/>
</dbReference>
<evidence type="ECO:0000256" key="1">
    <source>
        <dbReference type="ARBA" id="ARBA00010164"/>
    </source>
</evidence>
<dbReference type="Pfam" id="PF13657">
    <property type="entry name" value="Couple_hipA"/>
    <property type="match status" value="1"/>
</dbReference>
<dbReference type="Pfam" id="PF07804">
    <property type="entry name" value="HipA_C"/>
    <property type="match status" value="1"/>
</dbReference>
<dbReference type="RefSeq" id="WP_078829717.1">
    <property type="nucleotide sequence ID" value="NZ_FUWH01000001.1"/>
</dbReference>
<gene>
    <name evidence="6" type="ORF">SAMN04488132_101370</name>
</gene>
<dbReference type="OrthoDB" id="9805913at2"/>
<dbReference type="GO" id="GO:0004674">
    <property type="term" value="F:protein serine/threonine kinase activity"/>
    <property type="evidence" value="ECO:0007669"/>
    <property type="project" value="TreeGrafter"/>
</dbReference>
<reference evidence="6 7" key="1">
    <citation type="submission" date="2017-02" db="EMBL/GenBank/DDBJ databases">
        <authorList>
            <person name="Peterson S.W."/>
        </authorList>
    </citation>
    <scope>NUCLEOTIDE SEQUENCE [LARGE SCALE GENOMIC DNA]</scope>
    <source>
        <strain evidence="6 7">DSM 22335</strain>
    </source>
</reference>
<name>A0A1T4K0Z5_9BACT</name>
<proteinExistence type="inferred from homology"/>
<feature type="domain" description="HipA-like C-terminal" evidence="4">
    <location>
        <begin position="169"/>
        <end position="391"/>
    </location>
</feature>
<dbReference type="EMBL" id="FUWH01000001">
    <property type="protein sequence ID" value="SJZ36029.1"/>
    <property type="molecule type" value="Genomic_DNA"/>
</dbReference>
<dbReference type="InterPro" id="IPR012893">
    <property type="entry name" value="HipA-like_C"/>
</dbReference>
<dbReference type="PANTHER" id="PTHR37419:SF8">
    <property type="entry name" value="TOXIN YJJJ"/>
    <property type="match status" value="1"/>
</dbReference>
<keyword evidence="7" id="KW-1185">Reference proteome</keyword>
<evidence type="ECO:0000313" key="7">
    <source>
        <dbReference type="Proteomes" id="UP000190888"/>
    </source>
</evidence>
<accession>A0A1T4K0Z5</accession>
<dbReference type="InterPro" id="IPR017508">
    <property type="entry name" value="HipA_N1"/>
</dbReference>
<dbReference type="PANTHER" id="PTHR37419">
    <property type="entry name" value="SERINE/THREONINE-PROTEIN KINASE TOXIN HIPA"/>
    <property type="match status" value="1"/>
</dbReference>
<dbReference type="Proteomes" id="UP000190888">
    <property type="component" value="Unassembled WGS sequence"/>
</dbReference>
<organism evidence="6 7">
    <name type="scientific">Sediminibacterium ginsengisoli</name>
    <dbReference type="NCBI Taxonomy" id="413434"/>
    <lineage>
        <taxon>Bacteria</taxon>
        <taxon>Pseudomonadati</taxon>
        <taxon>Bacteroidota</taxon>
        <taxon>Chitinophagia</taxon>
        <taxon>Chitinophagales</taxon>
        <taxon>Chitinophagaceae</taxon>
        <taxon>Sediminibacterium</taxon>
    </lineage>
</organism>
<keyword evidence="2" id="KW-0808">Transferase</keyword>
<evidence type="ECO:0000259" key="5">
    <source>
        <dbReference type="Pfam" id="PF13657"/>
    </source>
</evidence>
<evidence type="ECO:0000256" key="3">
    <source>
        <dbReference type="ARBA" id="ARBA00022777"/>
    </source>
</evidence>
<evidence type="ECO:0000256" key="2">
    <source>
        <dbReference type="ARBA" id="ARBA00022679"/>
    </source>
</evidence>